<dbReference type="EMBL" id="FONR01000038">
    <property type="protein sequence ID" value="SFH02336.1"/>
    <property type="molecule type" value="Genomic_DNA"/>
</dbReference>
<dbReference type="InterPro" id="IPR001387">
    <property type="entry name" value="Cro/C1-type_HTH"/>
</dbReference>
<dbReference type="InterPro" id="IPR011047">
    <property type="entry name" value="Quinoprotein_ADH-like_sf"/>
</dbReference>
<evidence type="ECO:0000256" key="1">
    <source>
        <dbReference type="PROSITE-ProRule" id="PRU00221"/>
    </source>
</evidence>
<dbReference type="Pfam" id="PF20703">
    <property type="entry name" value="nSTAND1"/>
    <property type="match status" value="1"/>
</dbReference>
<reference evidence="4 6" key="1">
    <citation type="submission" date="2016-10" db="EMBL/GenBank/DDBJ databases">
        <authorList>
            <person name="de Groot N.N."/>
        </authorList>
    </citation>
    <scope>NUCLEOTIDE SEQUENCE [LARGE SCALE GENOMIC DNA]</scope>
    <source>
        <strain evidence="4 6">OK461</strain>
    </source>
</reference>
<dbReference type="SMART" id="SM00530">
    <property type="entry name" value="HTH_XRE"/>
    <property type="match status" value="1"/>
</dbReference>
<dbReference type="InterPro" id="IPR015943">
    <property type="entry name" value="WD40/YVTN_repeat-like_dom_sf"/>
</dbReference>
<proteinExistence type="predicted"/>
<gene>
    <name evidence="4" type="ORF">SAMN02787118_13819</name>
    <name evidence="5" type="ORF">SAMN02787118_13857</name>
</gene>
<dbReference type="SUPFAM" id="SSF47413">
    <property type="entry name" value="lambda repressor-like DNA-binding domains"/>
    <property type="match status" value="1"/>
</dbReference>
<dbReference type="InterPro" id="IPR010982">
    <property type="entry name" value="Lambda_DNA-bd_dom_sf"/>
</dbReference>
<dbReference type="Gene3D" id="2.130.10.10">
    <property type="entry name" value="YVTN repeat-like/Quinoprotein amine dehydrogenase"/>
    <property type="match status" value="4"/>
</dbReference>
<feature type="domain" description="HTH cro/C1-type" evidence="3">
    <location>
        <begin position="22"/>
        <end position="77"/>
    </location>
</feature>
<organism evidence="4 6">
    <name type="scientific">Streptomyces mirabilis</name>
    <dbReference type="NCBI Taxonomy" id="68239"/>
    <lineage>
        <taxon>Bacteria</taxon>
        <taxon>Bacillati</taxon>
        <taxon>Actinomycetota</taxon>
        <taxon>Actinomycetes</taxon>
        <taxon>Kitasatosporales</taxon>
        <taxon>Streptomycetaceae</taxon>
        <taxon>Streptomyces</taxon>
    </lineage>
</organism>
<dbReference type="PANTHER" id="PTHR19879:SF9">
    <property type="entry name" value="TRANSCRIPTION INITIATION FACTOR TFIID SUBUNIT 5"/>
    <property type="match status" value="1"/>
</dbReference>
<dbReference type="Proteomes" id="UP000181942">
    <property type="component" value="Unassembled WGS sequence"/>
</dbReference>
<dbReference type="PANTHER" id="PTHR19879">
    <property type="entry name" value="TRANSCRIPTION INITIATION FACTOR TFIID"/>
    <property type="match status" value="1"/>
</dbReference>
<dbReference type="CDD" id="cd00093">
    <property type="entry name" value="HTH_XRE"/>
    <property type="match status" value="1"/>
</dbReference>
<dbReference type="SMART" id="SM00320">
    <property type="entry name" value="WD40"/>
    <property type="match status" value="6"/>
</dbReference>
<dbReference type="OrthoDB" id="134501at2"/>
<evidence type="ECO:0000313" key="6">
    <source>
        <dbReference type="Proteomes" id="UP000181942"/>
    </source>
</evidence>
<accession>A0A1I2WK08</accession>
<dbReference type="Pfam" id="PF00400">
    <property type="entry name" value="WD40"/>
    <property type="match status" value="2"/>
</dbReference>
<dbReference type="AlphaFoldDB" id="A0A1I2WK08"/>
<dbReference type="EMBL" id="FONR01000038">
    <property type="protein sequence ID" value="SFH01700.1"/>
    <property type="molecule type" value="Genomic_DNA"/>
</dbReference>
<keyword evidence="1" id="KW-0853">WD repeat</keyword>
<dbReference type="PROSITE" id="PS50082">
    <property type="entry name" value="WD_REPEATS_2"/>
    <property type="match status" value="1"/>
</dbReference>
<feature type="compositionally biased region" description="Low complexity" evidence="2">
    <location>
        <begin position="946"/>
        <end position="966"/>
    </location>
</feature>
<name>A0A1I2WK08_9ACTN</name>
<dbReference type="InterPro" id="IPR049052">
    <property type="entry name" value="nSTAND1"/>
</dbReference>
<sequence>MGRRESPVDPNAGPVQRFAYELRKLRQEAGGLTYRAMARGTEYSVTTLSRAAAGEQLPSLPVALAYVAACGADTEEWERRWREAAAGEAAVAAVAAEDGDPPYQGLTRFEPGDHERFFGRERLADEVLALVRAHRFSAVFGPSGSGKSSLLRAGLIPALRGEQLAAIRILTPGPEPAATHAALFTAKDGPGQTVVVVDQFEEIFTLCTDPAERKAFIDLALTALQPDRRLRVVLAVRADFYGRCAEHDALARALGATSLLVGPMNPSELREAIVKPAMASGLIVEKSLTARIVAEVTGEPGGLPLMSHALLETWRRRKGRALGEAAYDAAGGIRGAIARTAEDVYTHLTPAQAGIARRILLRLIAPGEGSQDTRRPVDRAELDTGRADDTAVVLERLVRARLLTLDDSTVDLAHEALITAWPRLRSWIEEDRERLHVHRRLTEAARAWHDLGRDPGALYRGSRLATAEEYFTGDGRAEDLTDLERSFLAAGSAGRVRERRRLRGLVGALSLLLALAVLAGAVAWQQNRSNDRQHTQAEARSIAAVADRMRFADPVKAMQLSVAAWRLADTAETRAALLGAMAQKEQDVFAPQGGDDGQVQNMLSADGRTLVSVGPEWVRRWDVRTHKLLGSLKGVTAMTNPSLVLSPDARTLVAYGGDKDEGAVARSLAPGRSEDERLPGLMELGDFGPSGRTLLIDNTYSGRPGQESVRLLDVRHRRVLFERRFDGGATAGDMAVSPDDRIVALCPEDAPLEVWDVAKDRKLSVPLNGKARKSLCDSDEIRFTADGLGLAASTDSGIQFWNLSSGREAPRIRHSGIKEYSFSRDGKFLAAVDADEILVWRIASPGTPLFRYPLVNESATDIHMDPSERVVRYLGAGTVLRTLSFDAGTGSSWRAKALNTAAFSSDGRFLATVRTSDKSAVLQLLDGRSGRIVRDVPQLSCGWEESSAPTDPGAPAGSGDGASAAVGDESSFSESCFALLAFRADGQTLAYGVNTRLPSGITERVSLMDTATGRNTSPLDIKLPHHASGSASVDFDGAGDVEGIAFGPDGKSMLASLAGNPDDLTQIWDLRHRSRAKVISGAGGGVLALRSDQRTLVTSGGQIVDLRSGKVTRHVTLTEEGPATALAISPDGAHLAAGDGSGRVAIWSGRAERRLGVLPGTFDGVAARGGDPEPVSALAFSPDGGTLALAGAQGTLQLWDVASGQPLGGPLRTPGDSLLALRISADSSTLYAAGAHGALQKYAIGPSRVAADVCRRAGATLSRADWQTYLPGIPYRKTC</sequence>
<dbReference type="PROSITE" id="PS50294">
    <property type="entry name" value="WD_REPEATS_REGION"/>
    <property type="match status" value="1"/>
</dbReference>
<evidence type="ECO:0000259" key="3">
    <source>
        <dbReference type="PROSITE" id="PS50943"/>
    </source>
</evidence>
<protein>
    <submittedName>
        <fullName evidence="4">WD40 repeat</fullName>
    </submittedName>
</protein>
<dbReference type="SUPFAM" id="SSF52540">
    <property type="entry name" value="P-loop containing nucleoside triphosphate hydrolases"/>
    <property type="match status" value="1"/>
</dbReference>
<evidence type="ECO:0000313" key="5">
    <source>
        <dbReference type="EMBL" id="SFH02336.1"/>
    </source>
</evidence>
<dbReference type="InterPro" id="IPR001680">
    <property type="entry name" value="WD40_rpt"/>
</dbReference>
<feature type="region of interest" description="Disordered" evidence="2">
    <location>
        <begin position="942"/>
        <end position="966"/>
    </location>
</feature>
<dbReference type="InterPro" id="IPR027417">
    <property type="entry name" value="P-loop_NTPase"/>
</dbReference>
<dbReference type="GO" id="GO:0003677">
    <property type="term" value="F:DNA binding"/>
    <property type="evidence" value="ECO:0007669"/>
    <property type="project" value="InterPro"/>
</dbReference>
<evidence type="ECO:0000256" key="2">
    <source>
        <dbReference type="SAM" id="MobiDB-lite"/>
    </source>
</evidence>
<dbReference type="PROSITE" id="PS50943">
    <property type="entry name" value="HTH_CROC1"/>
    <property type="match status" value="1"/>
</dbReference>
<dbReference type="Pfam" id="PF13560">
    <property type="entry name" value="HTH_31"/>
    <property type="match status" value="1"/>
</dbReference>
<dbReference type="SUPFAM" id="SSF50998">
    <property type="entry name" value="Quinoprotein alcohol dehydrogenase-like"/>
    <property type="match status" value="1"/>
</dbReference>
<feature type="repeat" description="WD" evidence="1">
    <location>
        <begin position="1168"/>
        <end position="1209"/>
    </location>
</feature>
<evidence type="ECO:0000313" key="4">
    <source>
        <dbReference type="EMBL" id="SFH01700.1"/>
    </source>
</evidence>